<proteinExistence type="predicted"/>
<dbReference type="Gene3D" id="3.30.559.30">
    <property type="entry name" value="Nonribosomal peptide synthetase, condensation domain"/>
    <property type="match status" value="1"/>
</dbReference>
<name>A0ABW2X4H3_9ACTN</name>
<protein>
    <submittedName>
        <fullName evidence="1">Uncharacterized protein</fullName>
    </submittedName>
</protein>
<sequence>MPVRARLDGTLAETLTDLQSRQRSLVEHHHVALSDLERLTGRRRLFDSLVVFENYPVDPDRLREPAPGLTVLATRFREATHHPVTLTVMPDGDGWTGVLAHRAAAAVDGLAEELLDLLRSLDKHLDDDVLDLLENR</sequence>
<evidence type="ECO:0000313" key="2">
    <source>
        <dbReference type="Proteomes" id="UP001596915"/>
    </source>
</evidence>
<organism evidence="1 2">
    <name type="scientific">Streptomyces sanglieri</name>
    <dbReference type="NCBI Taxonomy" id="193460"/>
    <lineage>
        <taxon>Bacteria</taxon>
        <taxon>Bacillati</taxon>
        <taxon>Actinomycetota</taxon>
        <taxon>Actinomycetes</taxon>
        <taxon>Kitasatosporales</taxon>
        <taxon>Streptomycetaceae</taxon>
        <taxon>Streptomyces</taxon>
    </lineage>
</organism>
<gene>
    <name evidence="1" type="ORF">ACFQ2K_44895</name>
</gene>
<evidence type="ECO:0000313" key="1">
    <source>
        <dbReference type="EMBL" id="MFD0628709.1"/>
    </source>
</evidence>
<dbReference type="EMBL" id="JBHTGL010000008">
    <property type="protein sequence ID" value="MFD0628709.1"/>
    <property type="molecule type" value="Genomic_DNA"/>
</dbReference>
<dbReference type="Gene3D" id="3.30.559.10">
    <property type="entry name" value="Chloramphenicol acetyltransferase-like domain"/>
    <property type="match status" value="1"/>
</dbReference>
<dbReference type="Proteomes" id="UP001596915">
    <property type="component" value="Unassembled WGS sequence"/>
</dbReference>
<dbReference type="InterPro" id="IPR023213">
    <property type="entry name" value="CAT-like_dom_sf"/>
</dbReference>
<dbReference type="SUPFAM" id="SSF52777">
    <property type="entry name" value="CoA-dependent acyltransferases"/>
    <property type="match status" value="1"/>
</dbReference>
<reference evidence="2" key="1">
    <citation type="journal article" date="2019" name="Int. J. Syst. Evol. Microbiol.">
        <title>The Global Catalogue of Microorganisms (GCM) 10K type strain sequencing project: providing services to taxonomists for standard genome sequencing and annotation.</title>
        <authorList>
            <consortium name="The Broad Institute Genomics Platform"/>
            <consortium name="The Broad Institute Genome Sequencing Center for Infectious Disease"/>
            <person name="Wu L."/>
            <person name="Ma J."/>
        </authorList>
    </citation>
    <scope>NUCLEOTIDE SEQUENCE [LARGE SCALE GENOMIC DNA]</scope>
    <source>
        <strain evidence="2">JCM 12607</strain>
    </source>
</reference>
<keyword evidence="2" id="KW-1185">Reference proteome</keyword>
<comment type="caution">
    <text evidence="1">The sequence shown here is derived from an EMBL/GenBank/DDBJ whole genome shotgun (WGS) entry which is preliminary data.</text>
</comment>
<accession>A0ABW2X4H3</accession>